<dbReference type="EMBL" id="JPKZ01016568">
    <property type="protein sequence ID" value="KHN71876.1"/>
    <property type="molecule type" value="Genomic_DNA"/>
</dbReference>
<dbReference type="PANTHER" id="PTHR48043">
    <property type="entry name" value="EG:EG0003.4 PROTEIN-RELATED"/>
    <property type="match status" value="1"/>
</dbReference>
<evidence type="ECO:0000256" key="6">
    <source>
        <dbReference type="SAM" id="Phobius"/>
    </source>
</evidence>
<dbReference type="AlphaFoldDB" id="A0A0B2ULG0"/>
<name>A0A0B2ULG0_TOXCA</name>
<evidence type="ECO:0000256" key="3">
    <source>
        <dbReference type="ARBA" id="ARBA00022676"/>
    </source>
</evidence>
<keyword evidence="3" id="KW-0328">Glycosyltransferase</keyword>
<evidence type="ECO:0000256" key="1">
    <source>
        <dbReference type="ARBA" id="ARBA00009995"/>
    </source>
</evidence>
<protein>
    <recommendedName>
        <fullName evidence="2">glucuronosyltransferase</fullName>
        <ecNumber evidence="2">2.4.1.17</ecNumber>
    </recommendedName>
</protein>
<keyword evidence="6" id="KW-1133">Transmembrane helix</keyword>
<dbReference type="GO" id="GO:0015020">
    <property type="term" value="F:glucuronosyltransferase activity"/>
    <property type="evidence" value="ECO:0007669"/>
    <property type="project" value="UniProtKB-EC"/>
</dbReference>
<keyword evidence="4 7" id="KW-0808">Transferase</keyword>
<accession>A0A0B2ULG0</accession>
<dbReference type="Pfam" id="PF00201">
    <property type="entry name" value="UDPGT"/>
    <property type="match status" value="1"/>
</dbReference>
<dbReference type="SUPFAM" id="SSF53756">
    <property type="entry name" value="UDP-Glycosyltransferase/glycogen phosphorylase"/>
    <property type="match status" value="1"/>
</dbReference>
<organism evidence="7 8">
    <name type="scientific">Toxocara canis</name>
    <name type="common">Canine roundworm</name>
    <dbReference type="NCBI Taxonomy" id="6265"/>
    <lineage>
        <taxon>Eukaryota</taxon>
        <taxon>Metazoa</taxon>
        <taxon>Ecdysozoa</taxon>
        <taxon>Nematoda</taxon>
        <taxon>Chromadorea</taxon>
        <taxon>Rhabditida</taxon>
        <taxon>Spirurina</taxon>
        <taxon>Ascaridomorpha</taxon>
        <taxon>Ascaridoidea</taxon>
        <taxon>Toxocaridae</taxon>
        <taxon>Toxocara</taxon>
    </lineage>
</organism>
<dbReference type="STRING" id="6265.A0A0B2ULG0"/>
<evidence type="ECO:0000256" key="5">
    <source>
        <dbReference type="ARBA" id="ARBA00047475"/>
    </source>
</evidence>
<comment type="similarity">
    <text evidence="1">Belongs to the UDP-glycosyltransferase family.</text>
</comment>
<proteinExistence type="inferred from homology"/>
<comment type="caution">
    <text evidence="7">The sequence shown here is derived from an EMBL/GenBank/DDBJ whole genome shotgun (WGS) entry which is preliminary data.</text>
</comment>
<dbReference type="CDD" id="cd03784">
    <property type="entry name" value="GT1_Gtf-like"/>
    <property type="match status" value="1"/>
</dbReference>
<evidence type="ECO:0000313" key="7">
    <source>
        <dbReference type="EMBL" id="KHN71876.1"/>
    </source>
</evidence>
<keyword evidence="8" id="KW-1185">Reference proteome</keyword>
<dbReference type="OMA" id="HILLMQR"/>
<dbReference type="EC" id="2.4.1.17" evidence="2"/>
<evidence type="ECO:0000256" key="2">
    <source>
        <dbReference type="ARBA" id="ARBA00012544"/>
    </source>
</evidence>
<dbReference type="Proteomes" id="UP000031036">
    <property type="component" value="Unassembled WGS sequence"/>
</dbReference>
<keyword evidence="6" id="KW-0812">Transmembrane</keyword>
<dbReference type="InterPro" id="IPR002213">
    <property type="entry name" value="UDP_glucos_trans"/>
</dbReference>
<dbReference type="InterPro" id="IPR050271">
    <property type="entry name" value="UDP-glycosyltransferase"/>
</dbReference>
<evidence type="ECO:0000313" key="8">
    <source>
        <dbReference type="Proteomes" id="UP000031036"/>
    </source>
</evidence>
<sequence>MTELLSRITQNRLQVMLIPEYKRTNFDGAKLAKVIHLSIDSDDYANLLADYSSDVFQRQTLGIMGRVRWQRTMASLCESVLQHKEELERLQSLNFQIGFSGTIDYCGMGLIRHLGIPNHIWVSDTALNEAVAFLLGIPQPLSYVPIVEENDAGTDMKFMERVHNFYMWETSYFIHVYGGFLVTLLFRKYGNTNFPNVRDVAVDSALCLINSDEFLDFARPVLHKTVYIGGLSNENNVSLPKHFASSIEKGKQGIVIVSFGAFMCSSSMPSNIRTDLFKVFAGFSDYHFLINIDKLDEESAKMAKYIPNVEVFEWTPQSNILGHPHVKLFITSGGINDILDATMHAVPILTIPLFRDEFRNAKMVESRGIGLSIPKQQLNYEYLKSTLKEMLDNQRFSKAAAHFSALMLNKPNKPREQLIKWTEFVAQFGSLPELRPYGGSYRTFKYFILDVIITSLLFILLSLLSKMLIVRLLWRLSRRLRFGDDDQKKTD</sequence>
<dbReference type="Gene3D" id="3.40.50.2000">
    <property type="entry name" value="Glycogen Phosphorylase B"/>
    <property type="match status" value="1"/>
</dbReference>
<feature type="transmembrane region" description="Helical" evidence="6">
    <location>
        <begin position="446"/>
        <end position="474"/>
    </location>
</feature>
<dbReference type="FunFam" id="3.40.50.2000:FF:000021">
    <property type="entry name" value="UDP-glucuronosyltransferase"/>
    <property type="match status" value="1"/>
</dbReference>
<dbReference type="PANTHER" id="PTHR48043:SF143">
    <property type="entry name" value="UDP-GLUCURONOSYLTRANSFERASE"/>
    <property type="match status" value="1"/>
</dbReference>
<keyword evidence="6" id="KW-0472">Membrane</keyword>
<comment type="catalytic activity">
    <reaction evidence="5">
        <text>glucuronate acceptor + UDP-alpha-D-glucuronate = acceptor beta-D-glucuronoside + UDP + H(+)</text>
        <dbReference type="Rhea" id="RHEA:21032"/>
        <dbReference type="ChEBI" id="CHEBI:15378"/>
        <dbReference type="ChEBI" id="CHEBI:58052"/>
        <dbReference type="ChEBI" id="CHEBI:58223"/>
        <dbReference type="ChEBI" id="CHEBI:132367"/>
        <dbReference type="ChEBI" id="CHEBI:132368"/>
        <dbReference type="EC" id="2.4.1.17"/>
    </reaction>
</comment>
<dbReference type="OrthoDB" id="5835829at2759"/>
<reference evidence="7 8" key="1">
    <citation type="submission" date="2014-11" db="EMBL/GenBank/DDBJ databases">
        <title>Genetic blueprint of the zoonotic pathogen Toxocara canis.</title>
        <authorList>
            <person name="Zhu X.-Q."/>
            <person name="Korhonen P.K."/>
            <person name="Cai H."/>
            <person name="Young N.D."/>
            <person name="Nejsum P."/>
            <person name="von Samson-Himmelstjerna G."/>
            <person name="Boag P.R."/>
            <person name="Tan P."/>
            <person name="Li Q."/>
            <person name="Min J."/>
            <person name="Yang Y."/>
            <person name="Wang X."/>
            <person name="Fang X."/>
            <person name="Hall R.S."/>
            <person name="Hofmann A."/>
            <person name="Sternberg P.W."/>
            <person name="Jex A.R."/>
            <person name="Gasser R.B."/>
        </authorList>
    </citation>
    <scope>NUCLEOTIDE SEQUENCE [LARGE SCALE GENOMIC DNA]</scope>
    <source>
        <strain evidence="7">PN_DK_2014</strain>
    </source>
</reference>
<evidence type="ECO:0000256" key="4">
    <source>
        <dbReference type="ARBA" id="ARBA00022679"/>
    </source>
</evidence>
<gene>
    <name evidence="7" type="primary">ugt-50</name>
    <name evidence="7" type="ORF">Tcan_06669</name>
</gene>